<reference evidence="3" key="1">
    <citation type="submission" date="2023-08" db="EMBL/GenBank/DDBJ databases">
        <authorList>
            <person name="Alioto T."/>
            <person name="Alioto T."/>
            <person name="Gomez Garrido J."/>
        </authorList>
    </citation>
    <scope>NUCLEOTIDE SEQUENCE</scope>
</reference>
<evidence type="ECO:0000313" key="4">
    <source>
        <dbReference type="Proteomes" id="UP001162480"/>
    </source>
</evidence>
<name>A0AA36FFB3_OCTVU</name>
<accession>A0AA36FFB3</accession>
<protein>
    <submittedName>
        <fullName evidence="3">Uncharacterized protein</fullName>
    </submittedName>
</protein>
<keyword evidence="2" id="KW-0472">Membrane</keyword>
<evidence type="ECO:0000313" key="3">
    <source>
        <dbReference type="EMBL" id="CAI9736310.1"/>
    </source>
</evidence>
<dbReference type="EMBL" id="OX597831">
    <property type="protein sequence ID" value="CAI9736310.1"/>
    <property type="molecule type" value="Genomic_DNA"/>
</dbReference>
<feature type="region of interest" description="Disordered" evidence="1">
    <location>
        <begin position="1"/>
        <end position="30"/>
    </location>
</feature>
<keyword evidence="4" id="KW-1185">Reference proteome</keyword>
<keyword evidence="2" id="KW-0812">Transmembrane</keyword>
<sequence>MRRRKRKSATERTCGIDEDSQTRERRQDDETLASWLKANPASSLQSLDCGHAGALPCIIKKKQSSDLAISNMRERVEKHPKYLCGRVWGWGIISLVFLFF</sequence>
<keyword evidence="2" id="KW-1133">Transmembrane helix</keyword>
<gene>
    <name evidence="3" type="ORF">OCTVUL_1B008090</name>
</gene>
<proteinExistence type="predicted"/>
<evidence type="ECO:0000256" key="1">
    <source>
        <dbReference type="SAM" id="MobiDB-lite"/>
    </source>
</evidence>
<dbReference type="Proteomes" id="UP001162480">
    <property type="component" value="Chromosome 18"/>
</dbReference>
<feature type="transmembrane region" description="Helical" evidence="2">
    <location>
        <begin position="82"/>
        <end position="99"/>
    </location>
</feature>
<organism evidence="3 4">
    <name type="scientific">Octopus vulgaris</name>
    <name type="common">Common octopus</name>
    <dbReference type="NCBI Taxonomy" id="6645"/>
    <lineage>
        <taxon>Eukaryota</taxon>
        <taxon>Metazoa</taxon>
        <taxon>Spiralia</taxon>
        <taxon>Lophotrochozoa</taxon>
        <taxon>Mollusca</taxon>
        <taxon>Cephalopoda</taxon>
        <taxon>Coleoidea</taxon>
        <taxon>Octopodiformes</taxon>
        <taxon>Octopoda</taxon>
        <taxon>Incirrata</taxon>
        <taxon>Octopodidae</taxon>
        <taxon>Octopus</taxon>
    </lineage>
</organism>
<dbReference type="AlphaFoldDB" id="A0AA36FFB3"/>
<evidence type="ECO:0000256" key="2">
    <source>
        <dbReference type="SAM" id="Phobius"/>
    </source>
</evidence>
<feature type="compositionally biased region" description="Basic and acidic residues" evidence="1">
    <location>
        <begin position="20"/>
        <end position="29"/>
    </location>
</feature>